<feature type="binding site" evidence="13">
    <location>
        <position position="868"/>
    </location>
    <ligand>
        <name>ATP</name>
        <dbReference type="ChEBI" id="CHEBI:30616"/>
    </ligand>
</feature>
<feature type="active site" description="4-aspartylphosphate intermediate" evidence="12">
    <location>
        <position position="427"/>
    </location>
</feature>
<feature type="binding site" evidence="13">
    <location>
        <position position="839"/>
    </location>
    <ligand>
        <name>ATP</name>
        <dbReference type="ChEBI" id="CHEBI:30616"/>
    </ligand>
</feature>
<dbReference type="PROSITE" id="PS00154">
    <property type="entry name" value="ATPASE_E1_E2"/>
    <property type="match status" value="1"/>
</dbReference>
<comment type="caution">
    <text evidence="15">Lacks conserved residue(s) required for the propagation of feature annotation.</text>
</comment>
<dbReference type="FunFam" id="2.70.150.10:FF:000023">
    <property type="entry name" value="Phospholipid-transporting ATPase"/>
    <property type="match status" value="1"/>
</dbReference>
<feature type="binding site" evidence="13">
    <location>
        <position position="730"/>
    </location>
    <ligand>
        <name>ATP</name>
        <dbReference type="ChEBI" id="CHEBI:30616"/>
    </ligand>
</feature>
<feature type="transmembrane region" description="Helical" evidence="15">
    <location>
        <begin position="303"/>
        <end position="325"/>
    </location>
</feature>
<dbReference type="InterPro" id="IPR036412">
    <property type="entry name" value="HAD-like_sf"/>
</dbReference>
<feature type="binding site" evidence="13">
    <location>
        <position position="591"/>
    </location>
    <ligand>
        <name>ATP</name>
        <dbReference type="ChEBI" id="CHEBI:30616"/>
    </ligand>
</feature>
<dbReference type="GO" id="GO:0140326">
    <property type="term" value="F:ATPase-coupled intramembrane lipid transporter activity"/>
    <property type="evidence" value="ECO:0007669"/>
    <property type="project" value="UniProtKB-EC"/>
</dbReference>
<dbReference type="SFLD" id="SFLDF00027">
    <property type="entry name" value="p-type_atpase"/>
    <property type="match status" value="1"/>
</dbReference>
<dbReference type="FunFam" id="3.40.50.1000:FF:000014">
    <property type="entry name" value="Phospholipid-transporting ATPase"/>
    <property type="match status" value="1"/>
</dbReference>
<dbReference type="GO" id="GO:0005524">
    <property type="term" value="F:ATP binding"/>
    <property type="evidence" value="ECO:0007669"/>
    <property type="project" value="UniProtKB-UniRule"/>
</dbReference>
<dbReference type="Gene3D" id="3.40.1110.10">
    <property type="entry name" value="Calcium-transporting ATPase, cytoplasmic domain N"/>
    <property type="match status" value="1"/>
</dbReference>
<evidence type="ECO:0000256" key="13">
    <source>
        <dbReference type="PIRSR" id="PIRSR606539-2"/>
    </source>
</evidence>
<evidence type="ECO:0000259" key="16">
    <source>
        <dbReference type="Pfam" id="PF16209"/>
    </source>
</evidence>
<dbReference type="FunFam" id="3.40.1110.10:FF:000143">
    <property type="entry name" value="Phospholipid-transporting ATPase"/>
    <property type="match status" value="1"/>
</dbReference>
<feature type="binding site" evidence="14">
    <location>
        <position position="429"/>
    </location>
    <ligand>
        <name>Mg(2+)</name>
        <dbReference type="ChEBI" id="CHEBI:18420"/>
    </ligand>
</feature>
<evidence type="ECO:0000256" key="5">
    <source>
        <dbReference type="ARBA" id="ARBA00022741"/>
    </source>
</evidence>
<evidence type="ECO:0000256" key="15">
    <source>
        <dbReference type="RuleBase" id="RU362033"/>
    </source>
</evidence>
<feature type="transmembrane region" description="Helical" evidence="15">
    <location>
        <begin position="359"/>
        <end position="381"/>
    </location>
</feature>
<dbReference type="InterPro" id="IPR023299">
    <property type="entry name" value="ATPase_P-typ_cyto_dom_N"/>
</dbReference>
<evidence type="ECO:0000256" key="12">
    <source>
        <dbReference type="PIRSR" id="PIRSR606539-1"/>
    </source>
</evidence>
<comment type="cofactor">
    <cofactor evidence="14">
        <name>Mg(2+)</name>
        <dbReference type="ChEBI" id="CHEBI:18420"/>
    </cofactor>
</comment>
<evidence type="ECO:0000256" key="7">
    <source>
        <dbReference type="ARBA" id="ARBA00022842"/>
    </source>
</evidence>
<dbReference type="GO" id="GO:0015914">
    <property type="term" value="P:phospholipid transport"/>
    <property type="evidence" value="ECO:0007669"/>
    <property type="project" value="InterPro"/>
</dbReference>
<dbReference type="InterPro" id="IPR006539">
    <property type="entry name" value="P-type_ATPase_IV"/>
</dbReference>
<dbReference type="PANTHER" id="PTHR24092:SF219">
    <property type="entry name" value="PHOSPHOLIPID-TRANSPORTING ATPASE"/>
    <property type="match status" value="1"/>
</dbReference>
<dbReference type="EMBL" id="CM000785">
    <property type="protein sequence ID" value="AQL03529.1"/>
    <property type="molecule type" value="Genomic_DNA"/>
</dbReference>
<dbReference type="SUPFAM" id="SSF81660">
    <property type="entry name" value="Metal cation-transporting ATPase, ATP-binding domain N"/>
    <property type="match status" value="1"/>
</dbReference>
<dbReference type="SFLD" id="SFLDS00003">
    <property type="entry name" value="Haloacid_Dehalogenase"/>
    <property type="match status" value="1"/>
</dbReference>
<evidence type="ECO:0000256" key="6">
    <source>
        <dbReference type="ARBA" id="ARBA00022840"/>
    </source>
</evidence>
<dbReference type="Pfam" id="PF13246">
    <property type="entry name" value="Cation_ATPase"/>
    <property type="match status" value="1"/>
</dbReference>
<feature type="binding site" evidence="13">
    <location>
        <position position="544"/>
    </location>
    <ligand>
        <name>ATP</name>
        <dbReference type="ChEBI" id="CHEBI:30616"/>
    </ligand>
</feature>
<dbReference type="Gene3D" id="2.70.150.10">
    <property type="entry name" value="Calcium-transporting ATPase, cytoplasmic transduction domain A"/>
    <property type="match status" value="1"/>
</dbReference>
<feature type="binding site" evidence="13">
    <location>
        <position position="845"/>
    </location>
    <ligand>
        <name>ATP</name>
        <dbReference type="ChEBI" id="CHEBI:30616"/>
    </ligand>
</feature>
<feature type="domain" description="P-type ATPase N-terminal" evidence="16">
    <location>
        <begin position="41"/>
        <end position="106"/>
    </location>
</feature>
<feature type="binding site" evidence="13">
    <location>
        <position position="614"/>
    </location>
    <ligand>
        <name>ATP</name>
        <dbReference type="ChEBI" id="CHEBI:30616"/>
    </ligand>
</feature>
<keyword evidence="4 14" id="KW-0479">Metal-binding</keyword>
<keyword evidence="3 15" id="KW-0812">Transmembrane</keyword>
<evidence type="ECO:0000256" key="3">
    <source>
        <dbReference type="ARBA" id="ARBA00022692"/>
    </source>
</evidence>
<feature type="transmembrane region" description="Helical" evidence="15">
    <location>
        <begin position="83"/>
        <end position="101"/>
    </location>
</feature>
<reference evidence="17" key="1">
    <citation type="submission" date="2015-12" db="EMBL/GenBank/DDBJ databases">
        <title>Update maize B73 reference genome by single molecule sequencing technologies.</title>
        <authorList>
            <consortium name="Maize Genome Sequencing Project"/>
            <person name="Ware D."/>
        </authorList>
    </citation>
    <scope>NUCLEOTIDE SEQUENCE</scope>
    <source>
        <tissue evidence="17">Seedling</tissue>
    </source>
</reference>
<proteinExistence type="inferred from homology"/>
<dbReference type="SUPFAM" id="SSF81653">
    <property type="entry name" value="Calcium ATPase, transduction domain A"/>
    <property type="match status" value="1"/>
</dbReference>
<dbReference type="SUPFAM" id="SSF81665">
    <property type="entry name" value="Calcium ATPase, transmembrane domain M"/>
    <property type="match status" value="1"/>
</dbReference>
<name>A0A1D6P071_MAIZE</name>
<dbReference type="InterPro" id="IPR018303">
    <property type="entry name" value="ATPase_P-typ_P_site"/>
</dbReference>
<feature type="binding site" evidence="14">
    <location>
        <position position="865"/>
    </location>
    <ligand>
        <name>Mg(2+)</name>
        <dbReference type="ChEBI" id="CHEBI:18420"/>
    </ligand>
</feature>
<dbReference type="ExpressionAtlas" id="A0A1D6P071">
    <property type="expression patterns" value="baseline and differential"/>
</dbReference>
<dbReference type="SUPFAM" id="SSF56784">
    <property type="entry name" value="HAD-like"/>
    <property type="match status" value="1"/>
</dbReference>
<dbReference type="InterPro" id="IPR008250">
    <property type="entry name" value="ATPase_P-typ_transduc_dom_A_sf"/>
</dbReference>
<organism evidence="17">
    <name type="scientific">Zea mays</name>
    <name type="common">Maize</name>
    <dbReference type="NCBI Taxonomy" id="4577"/>
    <lineage>
        <taxon>Eukaryota</taxon>
        <taxon>Viridiplantae</taxon>
        <taxon>Streptophyta</taxon>
        <taxon>Embryophyta</taxon>
        <taxon>Tracheophyta</taxon>
        <taxon>Spermatophyta</taxon>
        <taxon>Magnoliopsida</taxon>
        <taxon>Liliopsida</taxon>
        <taxon>Poales</taxon>
        <taxon>Poaceae</taxon>
        <taxon>PACMAD clade</taxon>
        <taxon>Panicoideae</taxon>
        <taxon>Andropogonodae</taxon>
        <taxon>Andropogoneae</taxon>
        <taxon>Tripsacinae</taxon>
        <taxon>Zea</taxon>
    </lineage>
</organism>
<dbReference type="InterPro" id="IPR032631">
    <property type="entry name" value="P-type_ATPase_N"/>
</dbReference>
<accession>A0A1D6P071</accession>
<dbReference type="InterPro" id="IPR023298">
    <property type="entry name" value="ATPase_P-typ_TM_dom_sf"/>
</dbReference>
<comment type="similarity">
    <text evidence="2 15">Belongs to the cation transport ATPase (P-type) (TC 3.A.3) family. Type IV subfamily.</text>
</comment>
<dbReference type="GO" id="GO:0016020">
    <property type="term" value="C:membrane"/>
    <property type="evidence" value="ECO:0007669"/>
    <property type="project" value="UniProtKB-SubCell"/>
</dbReference>
<evidence type="ECO:0000256" key="8">
    <source>
        <dbReference type="ARBA" id="ARBA00022967"/>
    </source>
</evidence>
<feature type="binding site" evidence="13">
    <location>
        <position position="648"/>
    </location>
    <ligand>
        <name>ATP</name>
        <dbReference type="ChEBI" id="CHEBI:30616"/>
    </ligand>
</feature>
<keyword evidence="6 13" id="KW-0067">ATP-binding</keyword>
<dbReference type="Gene3D" id="3.40.50.1000">
    <property type="entry name" value="HAD superfamily/HAD-like"/>
    <property type="match status" value="1"/>
</dbReference>
<comment type="catalytic activity">
    <reaction evidence="11 15">
        <text>ATP + H2O + phospholipidSide 1 = ADP + phosphate + phospholipidSide 2.</text>
        <dbReference type="EC" id="7.6.2.1"/>
    </reaction>
</comment>
<feature type="binding site" evidence="13">
    <location>
        <position position="427"/>
    </location>
    <ligand>
        <name>ATP</name>
        <dbReference type="ChEBI" id="CHEBI:30616"/>
    </ligand>
</feature>
<evidence type="ECO:0000256" key="10">
    <source>
        <dbReference type="ARBA" id="ARBA00023136"/>
    </source>
</evidence>
<gene>
    <name evidence="17" type="ORF">ZEAMMB73_Zm00001d045956</name>
</gene>
<dbReference type="InterPro" id="IPR044492">
    <property type="entry name" value="P_typ_ATPase_HD_dom"/>
</dbReference>
<feature type="binding site" evidence="13">
    <location>
        <position position="731"/>
    </location>
    <ligand>
        <name>ATP</name>
        <dbReference type="ChEBI" id="CHEBI:30616"/>
    </ligand>
</feature>
<feature type="binding site" evidence="13">
    <location>
        <position position="428"/>
    </location>
    <ligand>
        <name>ATP</name>
        <dbReference type="ChEBI" id="CHEBI:30616"/>
    </ligand>
</feature>
<keyword evidence="7 14" id="KW-0460">Magnesium</keyword>
<keyword evidence="5 13" id="KW-0547">Nucleotide-binding</keyword>
<evidence type="ECO:0000256" key="2">
    <source>
        <dbReference type="ARBA" id="ARBA00008109"/>
    </source>
</evidence>
<evidence type="ECO:0000256" key="1">
    <source>
        <dbReference type="ARBA" id="ARBA00004141"/>
    </source>
</evidence>
<keyword evidence="8 15" id="KW-1278">Translocase</keyword>
<dbReference type="PRINTS" id="PR00119">
    <property type="entry name" value="CATATPASE"/>
</dbReference>
<dbReference type="EC" id="7.6.2.1" evidence="15"/>
<keyword evidence="9 15" id="KW-1133">Transmembrane helix</keyword>
<feature type="binding site" evidence="13">
    <location>
        <position position="729"/>
    </location>
    <ligand>
        <name>ATP</name>
        <dbReference type="ChEBI" id="CHEBI:30616"/>
    </ligand>
</feature>
<evidence type="ECO:0000313" key="17">
    <source>
        <dbReference type="EMBL" id="AQL03529.1"/>
    </source>
</evidence>
<dbReference type="AlphaFoldDB" id="A0A1D6P071"/>
<feature type="binding site" evidence="14">
    <location>
        <position position="427"/>
    </location>
    <ligand>
        <name>Mg(2+)</name>
        <dbReference type="ChEBI" id="CHEBI:18420"/>
    </ligand>
</feature>
<evidence type="ECO:0000256" key="9">
    <source>
        <dbReference type="ARBA" id="ARBA00022989"/>
    </source>
</evidence>
<dbReference type="SFLD" id="SFLDG00002">
    <property type="entry name" value="C1.7:_P-type_atpase_like"/>
    <property type="match status" value="1"/>
</dbReference>
<dbReference type="GO" id="GO:0000287">
    <property type="term" value="F:magnesium ion binding"/>
    <property type="evidence" value="ECO:0007669"/>
    <property type="project" value="UniProtKB-UniRule"/>
</dbReference>
<evidence type="ECO:0000256" key="14">
    <source>
        <dbReference type="PIRSR" id="PIRSR606539-3"/>
    </source>
</evidence>
<dbReference type="PANTHER" id="PTHR24092">
    <property type="entry name" value="PROBABLE PHOSPHOLIPID-TRANSPORTING ATPASE"/>
    <property type="match status" value="1"/>
</dbReference>
<comment type="subcellular location">
    <subcellularLocation>
        <location evidence="1 15">Membrane</location>
        <topology evidence="1 15">Multi-pass membrane protein</topology>
    </subcellularLocation>
</comment>
<dbReference type="NCBIfam" id="TIGR01652">
    <property type="entry name" value="ATPase-Plipid"/>
    <property type="match status" value="1"/>
</dbReference>
<sequence>MAPTKRMEKLKLSTLLTFMRCHRGSSDDHSRIGTVGFSRVVYVNEPDMLEEEGFNYPLNEVSTTKYTLATFLPKSLFEQFRRVANFYFLVSGILALTPLAPYTAVSALAPLCVVIVATMAKEGVEDWRRKQQDHELNNRIVKVHRGSGHFEETKWKNIKVGDVIKLEKDNFFPADMILLSSSYPDGICYVETMNLDGETNLKIKQALEVTLDLQEDTKFREVRQTIKCEDPNANLYSFVGSMEWRGQQYPLSPLQLLLRDSKLRNTDYIYGAVIFTGHDTKVMQNATDPPSKRSKIEKKMDQIIYVLMSSLLMIALLGSIFFGIWTKEDVRDGGLKRWYLRPDATTIFYDPKRAALASFFHLLTALMLYSYFIPISLYISIEIVKILQALFINQDIEMYHEESDKPTHARTSNLNEELGMVDTILSDKTGTLTCNMMEFIKCSIAGTAYGKGVTEVERAMAMRKGDSLDDDIENGDYKDKKNHNSPNVKGFNFKDPRIMDGNWIHEPNKDMIRDFFRLLAICHTCIAEIDENEKVSYEAESPDEAAFVIAARELGFEFYKRSLATIIIREQDPSWNVVEKRKYELLNILEFSSSRRRMSVIVKEPEGRILLLSKGADSVMFKRLAPNGRKYEEETRRHINEYSDSGLRTLVLAYRVLDEKEYKEFNEKLNTAKASVSADRDVKIEQAADSIEQDLILLGATAVEDKLQQGVPECIDKLAQAGIKIWVLTGDKMETAINIGFACSLLRQDMTQIIVTLEQPDIIALEKDGDKYKIFKASKKKVMSQIEDGIKQIPPSTKISTASFALIIDGKSIPYALEDDVKFKFLDLAINCASVICCRSSPKQKALVTRFVKQVTHKVTLAIGDGANDVGMLQEADIGVGISGAEGMQGCHG</sequence>
<evidence type="ECO:0000256" key="4">
    <source>
        <dbReference type="ARBA" id="ARBA00022723"/>
    </source>
</evidence>
<keyword evidence="10 15" id="KW-0472">Membrane</keyword>
<dbReference type="Pfam" id="PF16209">
    <property type="entry name" value="PhoLip_ATPase_N"/>
    <property type="match status" value="1"/>
</dbReference>
<feature type="binding site" evidence="14">
    <location>
        <position position="869"/>
    </location>
    <ligand>
        <name>Mg(2+)</name>
        <dbReference type="ChEBI" id="CHEBI:18420"/>
    </ligand>
</feature>
<evidence type="ECO:0000256" key="11">
    <source>
        <dbReference type="ARBA" id="ARBA00034036"/>
    </source>
</evidence>
<feature type="binding site" evidence="13">
    <location>
        <position position="869"/>
    </location>
    <ligand>
        <name>ATP</name>
        <dbReference type="ChEBI" id="CHEBI:30616"/>
    </ligand>
</feature>
<dbReference type="InterPro" id="IPR023214">
    <property type="entry name" value="HAD_sf"/>
</dbReference>
<feature type="binding site" evidence="13">
    <location>
        <position position="429"/>
    </location>
    <ligand>
        <name>ATP</name>
        <dbReference type="ChEBI" id="CHEBI:30616"/>
    </ligand>
</feature>
<protein>
    <recommendedName>
        <fullName evidence="15">Phospholipid-transporting ATPase</fullName>
        <ecNumber evidence="15">7.6.2.1</ecNumber>
    </recommendedName>
</protein>